<proteinExistence type="predicted"/>
<dbReference type="AlphaFoldDB" id="A0A834HTD9"/>
<dbReference type="EMBL" id="JAACXV010014337">
    <property type="protein sequence ID" value="KAF7268235.1"/>
    <property type="molecule type" value="Genomic_DNA"/>
</dbReference>
<reference evidence="1" key="1">
    <citation type="submission" date="2020-08" db="EMBL/GenBank/DDBJ databases">
        <title>Genome sequencing and assembly of the red palm weevil Rhynchophorus ferrugineus.</title>
        <authorList>
            <person name="Dias G.B."/>
            <person name="Bergman C.M."/>
            <person name="Manee M."/>
        </authorList>
    </citation>
    <scope>NUCLEOTIDE SEQUENCE</scope>
    <source>
        <strain evidence="1">AA-2017</strain>
        <tissue evidence="1">Whole larva</tissue>
    </source>
</reference>
<evidence type="ECO:0000313" key="2">
    <source>
        <dbReference type="Proteomes" id="UP000625711"/>
    </source>
</evidence>
<gene>
    <name evidence="1" type="ORF">GWI33_018601</name>
</gene>
<keyword evidence="2" id="KW-1185">Reference proteome</keyword>
<dbReference type="OrthoDB" id="6778075at2759"/>
<sequence length="223" mass="26686">MRKLSAERLVKDEVELYYYGFSSTQLYLNYRDCINNRIKLLMVEVAKFYEQIKPDEVEETSENLLVQYNTFWAIAEQYLQKFYEDIQNILTLPEYVLSEDYQNPQNLLFNENVLKIEKDIKNLEEEYMIGKFYLESLKQCMYLIENKCLPLQVKVAYSSKYLKEIIDKLNKINILDCKRKELIETLETKDKKSLIDVSFFAKDFGVEQSVLNNYKNLLEQNTD</sequence>
<organism evidence="1 2">
    <name type="scientific">Rhynchophorus ferrugineus</name>
    <name type="common">Red palm weevil</name>
    <name type="synonym">Curculio ferrugineus</name>
    <dbReference type="NCBI Taxonomy" id="354439"/>
    <lineage>
        <taxon>Eukaryota</taxon>
        <taxon>Metazoa</taxon>
        <taxon>Ecdysozoa</taxon>
        <taxon>Arthropoda</taxon>
        <taxon>Hexapoda</taxon>
        <taxon>Insecta</taxon>
        <taxon>Pterygota</taxon>
        <taxon>Neoptera</taxon>
        <taxon>Endopterygota</taxon>
        <taxon>Coleoptera</taxon>
        <taxon>Polyphaga</taxon>
        <taxon>Cucujiformia</taxon>
        <taxon>Curculionidae</taxon>
        <taxon>Dryophthorinae</taxon>
        <taxon>Rhynchophorus</taxon>
    </lineage>
</organism>
<evidence type="ECO:0000313" key="1">
    <source>
        <dbReference type="EMBL" id="KAF7268235.1"/>
    </source>
</evidence>
<protein>
    <submittedName>
        <fullName evidence="1">Uncharacterized protein</fullName>
    </submittedName>
</protein>
<comment type="caution">
    <text evidence="1">The sequence shown here is derived from an EMBL/GenBank/DDBJ whole genome shotgun (WGS) entry which is preliminary data.</text>
</comment>
<dbReference type="Proteomes" id="UP000625711">
    <property type="component" value="Unassembled WGS sequence"/>
</dbReference>
<accession>A0A834HTD9</accession>
<name>A0A834HTD9_RHYFE</name>